<evidence type="ECO:0000313" key="9">
    <source>
        <dbReference type="EMBL" id="GMH63916.1"/>
    </source>
</evidence>
<keyword evidence="8" id="KW-0472">Membrane</keyword>
<evidence type="ECO:0000256" key="8">
    <source>
        <dbReference type="ARBA" id="ARBA00023136"/>
    </source>
</evidence>
<dbReference type="GO" id="GO:0045275">
    <property type="term" value="C:respiratory chain complex III"/>
    <property type="evidence" value="ECO:0007669"/>
    <property type="project" value="InterPro"/>
</dbReference>
<evidence type="ECO:0000256" key="3">
    <source>
        <dbReference type="ARBA" id="ARBA00022448"/>
    </source>
</evidence>
<keyword evidence="7" id="KW-0496">Mitochondrion</keyword>
<evidence type="ECO:0000256" key="5">
    <source>
        <dbReference type="ARBA" id="ARBA00022792"/>
    </source>
</evidence>
<accession>A0A9W7A4F6</accession>
<keyword evidence="5" id="KW-0999">Mitochondrion inner membrane</keyword>
<evidence type="ECO:0000256" key="2">
    <source>
        <dbReference type="ARBA" id="ARBA00008554"/>
    </source>
</evidence>
<comment type="caution">
    <text evidence="9">The sequence shown here is derived from an EMBL/GenBank/DDBJ whole genome shotgun (WGS) entry which is preliminary data.</text>
</comment>
<evidence type="ECO:0000256" key="4">
    <source>
        <dbReference type="ARBA" id="ARBA00022660"/>
    </source>
</evidence>
<keyword evidence="4" id="KW-0679">Respiratory chain</keyword>
<comment type="subcellular location">
    <subcellularLocation>
        <location evidence="1">Mitochondrion inner membrane</location>
        <topology evidence="1">Peripheral membrane protein</topology>
        <orientation evidence="1">Matrix side</orientation>
    </subcellularLocation>
</comment>
<dbReference type="InterPro" id="IPR003197">
    <property type="entry name" value="QCR7"/>
</dbReference>
<dbReference type="Proteomes" id="UP001162640">
    <property type="component" value="Unassembled WGS sequence"/>
</dbReference>
<keyword evidence="6" id="KW-0249">Electron transport</keyword>
<dbReference type="GO" id="GO:0005743">
    <property type="term" value="C:mitochondrial inner membrane"/>
    <property type="evidence" value="ECO:0007669"/>
    <property type="project" value="UniProtKB-SubCell"/>
</dbReference>
<sequence>MLPSMSPLPLNPLQLFHFLTLPVPPSRPPPSAPHTTTMSAMMNKLIAPLARAYKANVAKSLGSYGLRYEDCLIEKPAVLEAIALSDPTVLRDRNRRIKRAMDLSFKKKDLNDYRPDIVASATPFKREISDLVERIENREEERELLNKGW</sequence>
<dbReference type="EMBL" id="BLQM01000103">
    <property type="protein sequence ID" value="GMH63916.1"/>
    <property type="molecule type" value="Genomic_DNA"/>
</dbReference>
<dbReference type="PANTHER" id="PTHR12022">
    <property type="entry name" value="UBIQUINOL-CYTOCHROME C REDUCTASE COMPLEX 14 KD PROTEIN"/>
    <property type="match status" value="1"/>
</dbReference>
<dbReference type="PANTHER" id="PTHR12022:SF0">
    <property type="entry name" value="CYTOCHROME B-C1 COMPLEX SUBUNIT 7"/>
    <property type="match status" value="1"/>
</dbReference>
<gene>
    <name evidence="9" type="ORF">TL16_g03838</name>
</gene>
<dbReference type="AlphaFoldDB" id="A0A9W7A4F6"/>
<dbReference type="Gene3D" id="1.10.1090.10">
    <property type="entry name" value="Cytochrome b-c1 complex subunit 7"/>
    <property type="match status" value="1"/>
</dbReference>
<name>A0A9W7A4F6_9STRA</name>
<evidence type="ECO:0000256" key="1">
    <source>
        <dbReference type="ARBA" id="ARBA00004443"/>
    </source>
</evidence>
<reference evidence="10" key="1">
    <citation type="journal article" date="2023" name="Commun. Biol.">
        <title>Genome analysis of Parmales, the sister group of diatoms, reveals the evolutionary specialization of diatoms from phago-mixotrophs to photoautotrophs.</title>
        <authorList>
            <person name="Ban H."/>
            <person name="Sato S."/>
            <person name="Yoshikawa S."/>
            <person name="Yamada K."/>
            <person name="Nakamura Y."/>
            <person name="Ichinomiya M."/>
            <person name="Sato N."/>
            <person name="Blanc-Mathieu R."/>
            <person name="Endo H."/>
            <person name="Kuwata A."/>
            <person name="Ogata H."/>
        </authorList>
    </citation>
    <scope>NUCLEOTIDE SEQUENCE [LARGE SCALE GENOMIC DNA]</scope>
</reference>
<evidence type="ECO:0000313" key="10">
    <source>
        <dbReference type="Proteomes" id="UP001162640"/>
    </source>
</evidence>
<dbReference type="Pfam" id="PF02271">
    <property type="entry name" value="UCR_14kD"/>
    <property type="match status" value="1"/>
</dbReference>
<evidence type="ECO:0000256" key="6">
    <source>
        <dbReference type="ARBA" id="ARBA00022982"/>
    </source>
</evidence>
<protein>
    <recommendedName>
        <fullName evidence="11">Cytochrome b-c1 complex subunit 7</fullName>
    </recommendedName>
</protein>
<dbReference type="GO" id="GO:0006122">
    <property type="term" value="P:mitochondrial electron transport, ubiquinol to cytochrome c"/>
    <property type="evidence" value="ECO:0007669"/>
    <property type="project" value="InterPro"/>
</dbReference>
<organism evidence="9 10">
    <name type="scientific">Triparma laevis f. inornata</name>
    <dbReference type="NCBI Taxonomy" id="1714386"/>
    <lineage>
        <taxon>Eukaryota</taxon>
        <taxon>Sar</taxon>
        <taxon>Stramenopiles</taxon>
        <taxon>Ochrophyta</taxon>
        <taxon>Bolidophyceae</taxon>
        <taxon>Parmales</taxon>
        <taxon>Triparmaceae</taxon>
        <taxon>Triparma</taxon>
    </lineage>
</organism>
<comment type="similarity">
    <text evidence="2">Belongs to the UQCRB/QCR7 family.</text>
</comment>
<keyword evidence="3" id="KW-0813">Transport</keyword>
<dbReference type="InterPro" id="IPR036544">
    <property type="entry name" value="QCR7_sf"/>
</dbReference>
<proteinExistence type="inferred from homology"/>
<dbReference type="SUPFAM" id="SSF81524">
    <property type="entry name" value="14 kDa protein of cytochrome bc1 complex (Ubiquinol-cytochrome c reductase)"/>
    <property type="match status" value="1"/>
</dbReference>
<evidence type="ECO:0008006" key="11">
    <source>
        <dbReference type="Google" id="ProtNLM"/>
    </source>
</evidence>
<evidence type="ECO:0000256" key="7">
    <source>
        <dbReference type="ARBA" id="ARBA00023128"/>
    </source>
</evidence>